<dbReference type="Gene3D" id="1.20.1440.110">
    <property type="entry name" value="acylaminoacyl peptidase"/>
    <property type="match status" value="1"/>
</dbReference>
<keyword evidence="4" id="KW-1185">Reference proteome</keyword>
<feature type="domain" description="AB hydrolase-1" evidence="2">
    <location>
        <begin position="174"/>
        <end position="399"/>
    </location>
</feature>
<dbReference type="EMBL" id="JAUZQE010000012">
    <property type="protein sequence ID" value="MDR4125735.1"/>
    <property type="molecule type" value="Genomic_DNA"/>
</dbReference>
<dbReference type="PANTHER" id="PTHR22946">
    <property type="entry name" value="DIENELACTONE HYDROLASE DOMAIN-CONTAINING PROTEIN-RELATED"/>
    <property type="match status" value="1"/>
</dbReference>
<proteinExistence type="inferred from homology"/>
<evidence type="ECO:0000259" key="2">
    <source>
        <dbReference type="Pfam" id="PF12697"/>
    </source>
</evidence>
<gene>
    <name evidence="3" type="ORF">Q8947_07020</name>
</gene>
<sequence>MSANTTEGVQRGRMRVRGYDEPEFEFQMLRGLGAINYGGGTPGELLLAADAVRACMAAQPEESRDPAGCWVQAHAALAQRVEKAAWACLEGNHPVSARDHFFRASMYYRSAEYFCDPYTPEHRKWGLSSRACFIAGAQRLDPPVQVVHIPYENADIPAYFFTPPGADSIPRKTVIVHTGFDGSAEELYFECGRAALERGYNVLAIDGPGQTGMTRLHPQLKFRPDWEVPIRAVVDWLAEQAGVDMSRLGLYGISLGGYFALRAACFEPRIRALALNSPILDLKAYQLGFFPPEMVNDPPEVRLEWLPDIPRSELPDDLRALLKIVFFRFGVESVHEWLNALDHFQTGDHIGRLAIPCLSMVGEAEGGEPLAQARQFCDAAGGEVTERVFMLEEGAGGHCQLENLPLSSAVLYDWMDEVFER</sequence>
<keyword evidence="3" id="KW-0378">Hydrolase</keyword>
<dbReference type="GO" id="GO:0016787">
    <property type="term" value="F:hydrolase activity"/>
    <property type="evidence" value="ECO:0007669"/>
    <property type="project" value="UniProtKB-KW"/>
</dbReference>
<protein>
    <submittedName>
        <fullName evidence="3">Alpha/beta fold hydrolase</fullName>
    </submittedName>
</protein>
<dbReference type="Proteomes" id="UP001232156">
    <property type="component" value="Unassembled WGS sequence"/>
</dbReference>
<comment type="similarity">
    <text evidence="1">Belongs to the AB hydrolase superfamily. FUS2 hydrolase family.</text>
</comment>
<dbReference type="InterPro" id="IPR029058">
    <property type="entry name" value="AB_hydrolase_fold"/>
</dbReference>
<dbReference type="SUPFAM" id="SSF53474">
    <property type="entry name" value="alpha/beta-Hydrolases"/>
    <property type="match status" value="1"/>
</dbReference>
<organism evidence="3 4">
    <name type="scientific">Yanghanlia caeni</name>
    <dbReference type="NCBI Taxonomy" id="3064283"/>
    <lineage>
        <taxon>Bacteria</taxon>
        <taxon>Pseudomonadati</taxon>
        <taxon>Pseudomonadota</taxon>
        <taxon>Betaproteobacteria</taxon>
        <taxon>Burkholderiales</taxon>
        <taxon>Alcaligenaceae</taxon>
        <taxon>Yanghanlia</taxon>
    </lineage>
</organism>
<dbReference type="Gene3D" id="3.40.50.1820">
    <property type="entry name" value="alpha/beta hydrolase"/>
    <property type="match status" value="1"/>
</dbReference>
<dbReference type="PANTHER" id="PTHR22946:SF12">
    <property type="entry name" value="CONIDIAL PIGMENT BIOSYNTHESIS PROTEIN AYG1 (AFU_ORTHOLOGUE AFUA_2G17550)"/>
    <property type="match status" value="1"/>
</dbReference>
<evidence type="ECO:0000256" key="1">
    <source>
        <dbReference type="ARBA" id="ARBA00038115"/>
    </source>
</evidence>
<reference evidence="3 4" key="1">
    <citation type="submission" date="2023-08" db="EMBL/GenBank/DDBJ databases">
        <title>Alcaligenaceae gen. nov., a novel taxon isolated from the sludge of Yixing Pesticide Factory.</title>
        <authorList>
            <person name="Ruan L."/>
        </authorList>
    </citation>
    <scope>NUCLEOTIDE SEQUENCE [LARGE SCALE GENOMIC DNA]</scope>
    <source>
        <strain evidence="3 4">LG-2</strain>
    </source>
</reference>
<dbReference type="Pfam" id="PF12697">
    <property type="entry name" value="Abhydrolase_6"/>
    <property type="match status" value="1"/>
</dbReference>
<evidence type="ECO:0000313" key="4">
    <source>
        <dbReference type="Proteomes" id="UP001232156"/>
    </source>
</evidence>
<name>A0ABU1D5L9_9BURK</name>
<dbReference type="RefSeq" id="WP_347286870.1">
    <property type="nucleotide sequence ID" value="NZ_JAUZQE010000012.1"/>
</dbReference>
<comment type="caution">
    <text evidence="3">The sequence shown here is derived from an EMBL/GenBank/DDBJ whole genome shotgun (WGS) entry which is preliminary data.</text>
</comment>
<accession>A0ABU1D5L9</accession>
<dbReference type="InterPro" id="IPR000073">
    <property type="entry name" value="AB_hydrolase_1"/>
</dbReference>
<dbReference type="InterPro" id="IPR050261">
    <property type="entry name" value="FrsA_esterase"/>
</dbReference>
<evidence type="ECO:0000313" key="3">
    <source>
        <dbReference type="EMBL" id="MDR4125735.1"/>
    </source>
</evidence>